<feature type="region of interest" description="Disordered" evidence="1">
    <location>
        <begin position="242"/>
        <end position="267"/>
    </location>
</feature>
<accession>A0A4S4K9G8</accession>
<keyword evidence="2" id="KW-0812">Transmembrane</keyword>
<dbReference type="OrthoDB" id="3263055at2759"/>
<protein>
    <recommendedName>
        <fullName evidence="3">DUF6534 domain-containing protein</fullName>
    </recommendedName>
</protein>
<feature type="compositionally biased region" description="Low complexity" evidence="1">
    <location>
        <begin position="246"/>
        <end position="259"/>
    </location>
</feature>
<keyword evidence="2" id="KW-0472">Membrane</keyword>
<evidence type="ECO:0000313" key="5">
    <source>
        <dbReference type="Proteomes" id="UP000308199"/>
    </source>
</evidence>
<name>A0A4S4K9G8_9AGAM</name>
<sequence>MHADQNRLAGRLGMALWGVGSVQMYYYFNVVSVWLLDTLHQGLITHACYVYLITEYGNPAYLEHLEPTLEYMVLAFTCLLVQNFLVYRIWRLSRKNVPLVCILEIIVVAEFAAVTVPSIEWIAKLINSLMVSADFAIAAALIYYLNHSRTGFKRSETMINRLIVFTIHTGLATSVFATLSLIFSSLYPTALIYVTFFICVSKLYVNALFATLNSRTSMRGAGEETQDSQSISLPAFRSSHSLGRGQQQEKQQQQQQQQQRSHSYSRTHCDPGVVAIKVDTETNSALDPRQVMKWLIVCPTRVLSSPLF</sequence>
<feature type="transmembrane region" description="Helical" evidence="2">
    <location>
        <begin position="125"/>
        <end position="146"/>
    </location>
</feature>
<evidence type="ECO:0000259" key="3">
    <source>
        <dbReference type="Pfam" id="PF20152"/>
    </source>
</evidence>
<proteinExistence type="predicted"/>
<dbReference type="Proteomes" id="UP000308199">
    <property type="component" value="Unassembled WGS sequence"/>
</dbReference>
<dbReference type="PANTHER" id="PTHR40465:SF1">
    <property type="entry name" value="DUF6534 DOMAIN-CONTAINING PROTEIN"/>
    <property type="match status" value="1"/>
</dbReference>
<dbReference type="AlphaFoldDB" id="A0A4S4K9G8"/>
<dbReference type="PANTHER" id="PTHR40465">
    <property type="entry name" value="CHROMOSOME 1, WHOLE GENOME SHOTGUN SEQUENCE"/>
    <property type="match status" value="1"/>
</dbReference>
<dbReference type="Pfam" id="PF20152">
    <property type="entry name" value="DUF6534"/>
    <property type="match status" value="1"/>
</dbReference>
<gene>
    <name evidence="4" type="ORF">EW145_g8114</name>
</gene>
<evidence type="ECO:0000313" key="4">
    <source>
        <dbReference type="EMBL" id="THG94566.1"/>
    </source>
</evidence>
<feature type="transmembrane region" description="Helical" evidence="2">
    <location>
        <begin position="190"/>
        <end position="209"/>
    </location>
</feature>
<feature type="domain" description="DUF6534" evidence="3">
    <location>
        <begin position="131"/>
        <end position="216"/>
    </location>
</feature>
<feature type="transmembrane region" description="Helical" evidence="2">
    <location>
        <begin position="97"/>
        <end position="119"/>
    </location>
</feature>
<organism evidence="4 5">
    <name type="scientific">Phellinidium pouzarii</name>
    <dbReference type="NCBI Taxonomy" id="167371"/>
    <lineage>
        <taxon>Eukaryota</taxon>
        <taxon>Fungi</taxon>
        <taxon>Dikarya</taxon>
        <taxon>Basidiomycota</taxon>
        <taxon>Agaricomycotina</taxon>
        <taxon>Agaricomycetes</taxon>
        <taxon>Hymenochaetales</taxon>
        <taxon>Hymenochaetaceae</taxon>
        <taxon>Phellinidium</taxon>
    </lineage>
</organism>
<reference evidence="4 5" key="1">
    <citation type="submission" date="2019-02" db="EMBL/GenBank/DDBJ databases">
        <title>Genome sequencing of the rare red list fungi Phellinidium pouzarii.</title>
        <authorList>
            <person name="Buettner E."/>
            <person name="Kellner H."/>
        </authorList>
    </citation>
    <scope>NUCLEOTIDE SEQUENCE [LARGE SCALE GENOMIC DNA]</scope>
    <source>
        <strain evidence="4 5">DSM 108285</strain>
    </source>
</reference>
<keyword evidence="5" id="KW-1185">Reference proteome</keyword>
<keyword evidence="2" id="KW-1133">Transmembrane helix</keyword>
<evidence type="ECO:0000256" key="1">
    <source>
        <dbReference type="SAM" id="MobiDB-lite"/>
    </source>
</evidence>
<feature type="transmembrane region" description="Helical" evidence="2">
    <location>
        <begin position="71"/>
        <end position="90"/>
    </location>
</feature>
<feature type="transmembrane region" description="Helical" evidence="2">
    <location>
        <begin position="12"/>
        <end position="28"/>
    </location>
</feature>
<comment type="caution">
    <text evidence="4">The sequence shown here is derived from an EMBL/GenBank/DDBJ whole genome shotgun (WGS) entry which is preliminary data.</text>
</comment>
<evidence type="ECO:0000256" key="2">
    <source>
        <dbReference type="SAM" id="Phobius"/>
    </source>
</evidence>
<dbReference type="EMBL" id="SGPK01001085">
    <property type="protein sequence ID" value="THG94566.1"/>
    <property type="molecule type" value="Genomic_DNA"/>
</dbReference>
<feature type="transmembrane region" description="Helical" evidence="2">
    <location>
        <begin position="158"/>
        <end position="184"/>
    </location>
</feature>
<dbReference type="InterPro" id="IPR045339">
    <property type="entry name" value="DUF6534"/>
</dbReference>